<feature type="transmembrane region" description="Helical" evidence="10">
    <location>
        <begin position="229"/>
        <end position="250"/>
    </location>
</feature>
<dbReference type="HOGENOM" id="CLU_001265_11_5_1"/>
<dbReference type="OrthoDB" id="6612291at2759"/>
<feature type="transmembrane region" description="Helical" evidence="10">
    <location>
        <begin position="311"/>
        <end position="335"/>
    </location>
</feature>
<dbReference type="PANTHER" id="PTHR48022">
    <property type="entry name" value="PLASTIDIC GLUCOSE TRANSPORTER 4"/>
    <property type="match status" value="1"/>
</dbReference>
<reference evidence="13" key="2">
    <citation type="submission" date="2015-01" db="EMBL/GenBank/DDBJ databases">
        <title>Evolutionary Origins and Diversification of the Mycorrhizal Mutualists.</title>
        <authorList>
            <consortium name="DOE Joint Genome Institute"/>
            <consortium name="Mycorrhizal Genomics Consortium"/>
            <person name="Kohler A."/>
            <person name="Kuo A."/>
            <person name="Nagy L.G."/>
            <person name="Floudas D."/>
            <person name="Copeland A."/>
            <person name="Barry K.W."/>
            <person name="Cichocki N."/>
            <person name="Veneault-Fourrey C."/>
            <person name="LaButti K."/>
            <person name="Lindquist E.A."/>
            <person name="Lipzen A."/>
            <person name="Lundell T."/>
            <person name="Morin E."/>
            <person name="Murat C."/>
            <person name="Riley R."/>
            <person name="Ohm R."/>
            <person name="Sun H."/>
            <person name="Tunlid A."/>
            <person name="Henrissat B."/>
            <person name="Grigoriev I.V."/>
            <person name="Hibbett D.S."/>
            <person name="Martin F."/>
        </authorList>
    </citation>
    <scope>NUCLEOTIDE SEQUENCE [LARGE SCALE GENOMIC DNA]</scope>
    <source>
        <strain evidence="13">Zn</strain>
    </source>
</reference>
<evidence type="ECO:0000256" key="6">
    <source>
        <dbReference type="ARBA" id="ARBA00022989"/>
    </source>
</evidence>
<evidence type="ECO:0000256" key="2">
    <source>
        <dbReference type="ARBA" id="ARBA00010992"/>
    </source>
</evidence>
<dbReference type="FunCoup" id="A0A0C3HAV9">
    <property type="interactions" value="62"/>
</dbReference>
<dbReference type="NCBIfam" id="TIGR00879">
    <property type="entry name" value="SP"/>
    <property type="match status" value="1"/>
</dbReference>
<dbReference type="GO" id="GO:0016020">
    <property type="term" value="C:membrane"/>
    <property type="evidence" value="ECO:0007669"/>
    <property type="project" value="UniProtKB-SubCell"/>
</dbReference>
<feature type="transmembrane region" description="Helical" evidence="10">
    <location>
        <begin position="190"/>
        <end position="209"/>
    </location>
</feature>
<evidence type="ECO:0000256" key="8">
    <source>
        <dbReference type="RuleBase" id="RU003346"/>
    </source>
</evidence>
<evidence type="ECO:0000256" key="5">
    <source>
        <dbReference type="ARBA" id="ARBA00022692"/>
    </source>
</evidence>
<evidence type="ECO:0000256" key="9">
    <source>
        <dbReference type="SAM" id="MobiDB-lite"/>
    </source>
</evidence>
<dbReference type="InterPro" id="IPR005828">
    <property type="entry name" value="MFS_sugar_transport-like"/>
</dbReference>
<evidence type="ECO:0000313" key="12">
    <source>
        <dbReference type="EMBL" id="KIM99491.1"/>
    </source>
</evidence>
<dbReference type="Pfam" id="PF00083">
    <property type="entry name" value="Sugar_tr"/>
    <property type="match status" value="1"/>
</dbReference>
<evidence type="ECO:0000256" key="10">
    <source>
        <dbReference type="SAM" id="Phobius"/>
    </source>
</evidence>
<dbReference type="InParanoid" id="A0A0C3HAV9"/>
<dbReference type="InterPro" id="IPR050360">
    <property type="entry name" value="MFS_Sugar_Transporters"/>
</dbReference>
<evidence type="ECO:0000256" key="1">
    <source>
        <dbReference type="ARBA" id="ARBA00004141"/>
    </source>
</evidence>
<feature type="transmembrane region" description="Helical" evidence="10">
    <location>
        <begin position="373"/>
        <end position="397"/>
    </location>
</feature>
<feature type="transmembrane region" description="Helical" evidence="10">
    <location>
        <begin position="403"/>
        <end position="426"/>
    </location>
</feature>
<feature type="domain" description="Major facilitator superfamily (MFS) profile" evidence="11">
    <location>
        <begin position="54"/>
        <end position="498"/>
    </location>
</feature>
<evidence type="ECO:0000256" key="7">
    <source>
        <dbReference type="ARBA" id="ARBA00023136"/>
    </source>
</evidence>
<keyword evidence="7 10" id="KW-0472">Membrane</keyword>
<evidence type="ECO:0000259" key="11">
    <source>
        <dbReference type="PROSITE" id="PS50850"/>
    </source>
</evidence>
<keyword evidence="3 8" id="KW-0813">Transport</keyword>
<evidence type="ECO:0000256" key="3">
    <source>
        <dbReference type="ARBA" id="ARBA00022448"/>
    </source>
</evidence>
<dbReference type="AlphaFoldDB" id="A0A0C3HAV9"/>
<dbReference type="InterPro" id="IPR003663">
    <property type="entry name" value="Sugar/inositol_transpt"/>
</dbReference>
<comment type="similarity">
    <text evidence="2 8">Belongs to the major facilitator superfamily. Sugar transporter (TC 2.A.1.1) family.</text>
</comment>
<keyword evidence="13" id="KW-1185">Reference proteome</keyword>
<proteinExistence type="inferred from homology"/>
<dbReference type="InterPro" id="IPR005829">
    <property type="entry name" value="Sugar_transporter_CS"/>
</dbReference>
<feature type="transmembrane region" description="Helical" evidence="10">
    <location>
        <begin position="476"/>
        <end position="492"/>
    </location>
</feature>
<keyword evidence="5 10" id="KW-0812">Transmembrane</keyword>
<feature type="transmembrane region" description="Helical" evidence="10">
    <location>
        <begin position="347"/>
        <end position="366"/>
    </location>
</feature>
<dbReference type="SUPFAM" id="SSF103473">
    <property type="entry name" value="MFS general substrate transporter"/>
    <property type="match status" value="1"/>
</dbReference>
<dbReference type="InterPro" id="IPR036259">
    <property type="entry name" value="MFS_trans_sf"/>
</dbReference>
<protein>
    <recommendedName>
        <fullName evidence="11">Major facilitator superfamily (MFS) profile domain-containing protein</fullName>
    </recommendedName>
</protein>
<evidence type="ECO:0000256" key="4">
    <source>
        <dbReference type="ARBA" id="ARBA00022597"/>
    </source>
</evidence>
<feature type="transmembrane region" description="Helical" evidence="10">
    <location>
        <begin position="156"/>
        <end position="178"/>
    </location>
</feature>
<dbReference type="Gene3D" id="1.20.1250.20">
    <property type="entry name" value="MFS general substrate transporter like domains"/>
    <property type="match status" value="1"/>
</dbReference>
<dbReference type="Proteomes" id="UP000054321">
    <property type="component" value="Unassembled WGS sequence"/>
</dbReference>
<comment type="subcellular location">
    <subcellularLocation>
        <location evidence="1">Membrane</location>
        <topology evidence="1">Multi-pass membrane protein</topology>
    </subcellularLocation>
</comment>
<keyword evidence="4" id="KW-0762">Sugar transport</keyword>
<feature type="transmembrane region" description="Helical" evidence="10">
    <location>
        <begin position="132"/>
        <end position="150"/>
    </location>
</feature>
<gene>
    <name evidence="12" type="ORF">OIDMADRAFT_42596</name>
</gene>
<sequence length="536" mass="58941">MDHPAATKEKAQTGEKDEGAHVENDDILAKQATIDEHALTFLSALQKYPKAVIWSVLVSTAIIMEGYDIVLITSLFAQPAFLQRYGDRLIGTDTYSLSAAWQAGLSNGTGIGTIIGAFSNGYFAHKFGYRKVLLVSLMSIVAFVFVPFFAPSLPVLLVGQILCGIPWGVFATMAPAYASEVCPMALRGYLTVYVNLCWAFGQLVAAGVLSAFSNGTTKAAYKIPFAVQWAWPIPLFAVLFFAPESPWYLVRKGKHQEAEQSLLRLTSGPEKAKVKQTIAMMIHTNALEKDLDEGTSYWDCFKGTDLRRTEIVCMVFSAQPFCGSAMGGTPTYFFVQAGLPTSISFKMSVGGLGLAAVGTIISWYLLHAFGRRTLYVVGLAALTAILFIVGIISAAAGNAAGGYYAQASMMLVWLFVYYMTVGPICYAIIGETSSTRLRNKSVCLSRIAYYVAQIICNVINPYMLNPTAGDWKGKTGFFWGGCAFVYFVWAWFRLPEMKSRTYEELDVLFAQRVKAREFSKYNVDPYASTDSWLTEK</sequence>
<dbReference type="PROSITE" id="PS50850">
    <property type="entry name" value="MFS"/>
    <property type="match status" value="1"/>
</dbReference>
<evidence type="ECO:0000313" key="13">
    <source>
        <dbReference type="Proteomes" id="UP000054321"/>
    </source>
</evidence>
<keyword evidence="6 10" id="KW-1133">Transmembrane helix</keyword>
<reference evidence="12 13" key="1">
    <citation type="submission" date="2014-04" db="EMBL/GenBank/DDBJ databases">
        <authorList>
            <consortium name="DOE Joint Genome Institute"/>
            <person name="Kuo A."/>
            <person name="Martino E."/>
            <person name="Perotto S."/>
            <person name="Kohler A."/>
            <person name="Nagy L.G."/>
            <person name="Floudas D."/>
            <person name="Copeland A."/>
            <person name="Barry K.W."/>
            <person name="Cichocki N."/>
            <person name="Veneault-Fourrey C."/>
            <person name="LaButti K."/>
            <person name="Lindquist E.A."/>
            <person name="Lipzen A."/>
            <person name="Lundell T."/>
            <person name="Morin E."/>
            <person name="Murat C."/>
            <person name="Sun H."/>
            <person name="Tunlid A."/>
            <person name="Henrissat B."/>
            <person name="Grigoriev I.V."/>
            <person name="Hibbett D.S."/>
            <person name="Martin F."/>
            <person name="Nordberg H.P."/>
            <person name="Cantor M.N."/>
            <person name="Hua S.X."/>
        </authorList>
    </citation>
    <scope>NUCLEOTIDE SEQUENCE [LARGE SCALE GENOMIC DNA]</scope>
    <source>
        <strain evidence="12 13">Zn</strain>
    </source>
</reference>
<feature type="region of interest" description="Disordered" evidence="9">
    <location>
        <begin position="1"/>
        <end position="22"/>
    </location>
</feature>
<name>A0A0C3HAV9_OIDMZ</name>
<feature type="transmembrane region" description="Helical" evidence="10">
    <location>
        <begin position="51"/>
        <end position="77"/>
    </location>
</feature>
<dbReference type="PANTHER" id="PTHR48022:SF83">
    <property type="entry name" value="MAJOR FACILITATOR SUPERFAMILY (MFS) PROFILE DOMAIN-CONTAINING PROTEIN"/>
    <property type="match status" value="1"/>
</dbReference>
<dbReference type="GO" id="GO:0005351">
    <property type="term" value="F:carbohydrate:proton symporter activity"/>
    <property type="evidence" value="ECO:0007669"/>
    <property type="project" value="TreeGrafter"/>
</dbReference>
<dbReference type="InterPro" id="IPR020846">
    <property type="entry name" value="MFS_dom"/>
</dbReference>
<dbReference type="EMBL" id="KN832878">
    <property type="protein sequence ID" value="KIM99491.1"/>
    <property type="molecule type" value="Genomic_DNA"/>
</dbReference>
<feature type="transmembrane region" description="Helical" evidence="10">
    <location>
        <begin position="447"/>
        <end position="464"/>
    </location>
</feature>
<dbReference type="FunFam" id="1.20.1250.20:FF:000254">
    <property type="entry name" value="MAL31p Maltose permease"/>
    <property type="match status" value="1"/>
</dbReference>
<organism evidence="12 13">
    <name type="scientific">Oidiodendron maius (strain Zn)</name>
    <dbReference type="NCBI Taxonomy" id="913774"/>
    <lineage>
        <taxon>Eukaryota</taxon>
        <taxon>Fungi</taxon>
        <taxon>Dikarya</taxon>
        <taxon>Ascomycota</taxon>
        <taxon>Pezizomycotina</taxon>
        <taxon>Leotiomycetes</taxon>
        <taxon>Leotiomycetes incertae sedis</taxon>
        <taxon>Myxotrichaceae</taxon>
        <taxon>Oidiodendron</taxon>
    </lineage>
</organism>
<dbReference type="PROSITE" id="PS00217">
    <property type="entry name" value="SUGAR_TRANSPORT_2"/>
    <property type="match status" value="1"/>
</dbReference>
<accession>A0A0C3HAV9</accession>